<dbReference type="SUPFAM" id="SSF51261">
    <property type="entry name" value="Duplicated hybrid motif"/>
    <property type="match status" value="1"/>
</dbReference>
<dbReference type="InterPro" id="IPR016047">
    <property type="entry name" value="M23ase_b-sheet_dom"/>
</dbReference>
<dbReference type="EMBL" id="FNIG01000003">
    <property type="protein sequence ID" value="SDN21921.1"/>
    <property type="molecule type" value="Genomic_DNA"/>
</dbReference>
<keyword evidence="1" id="KW-0812">Transmembrane</keyword>
<evidence type="ECO:0000313" key="3">
    <source>
        <dbReference type="EMBL" id="SDN21921.1"/>
    </source>
</evidence>
<keyword evidence="1" id="KW-0472">Membrane</keyword>
<dbReference type="Gene3D" id="2.70.70.10">
    <property type="entry name" value="Glucose Permease (Domain IIA)"/>
    <property type="match status" value="1"/>
</dbReference>
<accession>A0A1G9ZLP6</accession>
<feature type="transmembrane region" description="Helical" evidence="1">
    <location>
        <begin position="60"/>
        <end position="78"/>
    </location>
</feature>
<dbReference type="GO" id="GO:0004222">
    <property type="term" value="F:metalloendopeptidase activity"/>
    <property type="evidence" value="ECO:0007669"/>
    <property type="project" value="TreeGrafter"/>
</dbReference>
<name>A0A1G9ZLP6_9BACI</name>
<reference evidence="3 4" key="1">
    <citation type="submission" date="2016-10" db="EMBL/GenBank/DDBJ databases">
        <authorList>
            <person name="de Groot N.N."/>
        </authorList>
    </citation>
    <scope>NUCLEOTIDE SEQUENCE [LARGE SCALE GENOMIC DNA]</scope>
    <source>
        <strain evidence="3 4">CGMCC 1.3442</strain>
    </source>
</reference>
<dbReference type="AlphaFoldDB" id="A0A1G9ZLP6"/>
<dbReference type="Proteomes" id="UP000199334">
    <property type="component" value="Unassembled WGS sequence"/>
</dbReference>
<evidence type="ECO:0000256" key="1">
    <source>
        <dbReference type="SAM" id="Phobius"/>
    </source>
</evidence>
<keyword evidence="1" id="KW-1133">Transmembrane helix</keyword>
<proteinExistence type="predicted"/>
<dbReference type="Pfam" id="PF01551">
    <property type="entry name" value="Peptidase_M23"/>
    <property type="match status" value="1"/>
</dbReference>
<keyword evidence="4" id="KW-1185">Reference proteome</keyword>
<feature type="domain" description="M23ase beta-sheet core" evidence="2">
    <location>
        <begin position="150"/>
        <end position="243"/>
    </location>
</feature>
<evidence type="ECO:0000259" key="2">
    <source>
        <dbReference type="Pfam" id="PF01551"/>
    </source>
</evidence>
<sequence length="255" mass="29161">MSRKLNEIRSNIAKRKMNRNINFKNNPSHNSLLDDEERHGYTSFPKVDFDEARSRRSSSYLTKFLISTLILFFTLFIYQTQIPILNAVKPYVHQTLTEDLPFATVQAWYDDNFATPLLLFGRDEERVVTSSPVNSIPVSGVQMENLENYDKGVYIEVTESQDVTPMARGSVMFAGKKPETGQTVIVQHEDGTKSIYGHLNTIDVFHYQFVSPGQKIGTVEPDEAVGFTNMYFAVQEDSQYIDPVQFILGESYEEQ</sequence>
<dbReference type="RefSeq" id="WP_093856215.1">
    <property type="nucleotide sequence ID" value="NZ_BJVZ01000012.1"/>
</dbReference>
<protein>
    <submittedName>
        <fullName evidence="3">Stage IV sporulation protein FA</fullName>
    </submittedName>
</protein>
<dbReference type="OrthoDB" id="2986589at2"/>
<gene>
    <name evidence="3" type="ORF">SAMN05216498_1743</name>
</gene>
<dbReference type="InterPro" id="IPR011055">
    <property type="entry name" value="Dup_hybrid_motif"/>
</dbReference>
<dbReference type="PANTHER" id="PTHR21666">
    <property type="entry name" value="PEPTIDASE-RELATED"/>
    <property type="match status" value="1"/>
</dbReference>
<dbReference type="CDD" id="cd12797">
    <property type="entry name" value="M23_peptidase"/>
    <property type="match status" value="1"/>
</dbReference>
<dbReference type="PANTHER" id="PTHR21666:SF274">
    <property type="entry name" value="STAGE IV SPORULATION PROTEIN FA"/>
    <property type="match status" value="1"/>
</dbReference>
<dbReference type="InterPro" id="IPR050570">
    <property type="entry name" value="Cell_wall_metabolism_enzyme"/>
</dbReference>
<dbReference type="STRING" id="237069.SAMN05216498_1743"/>
<evidence type="ECO:0000313" key="4">
    <source>
        <dbReference type="Proteomes" id="UP000199334"/>
    </source>
</evidence>
<organism evidence="3 4">
    <name type="scientific">Tenuibacillus multivorans</name>
    <dbReference type="NCBI Taxonomy" id="237069"/>
    <lineage>
        <taxon>Bacteria</taxon>
        <taxon>Bacillati</taxon>
        <taxon>Bacillota</taxon>
        <taxon>Bacilli</taxon>
        <taxon>Bacillales</taxon>
        <taxon>Bacillaceae</taxon>
        <taxon>Tenuibacillus</taxon>
    </lineage>
</organism>